<dbReference type="GO" id="GO:0005886">
    <property type="term" value="C:plasma membrane"/>
    <property type="evidence" value="ECO:0007669"/>
    <property type="project" value="UniProtKB-SubCell"/>
</dbReference>
<protein>
    <submittedName>
        <fullName evidence="11">Sugar transferase</fullName>
    </submittedName>
</protein>
<evidence type="ECO:0000256" key="3">
    <source>
        <dbReference type="ARBA" id="ARBA00022475"/>
    </source>
</evidence>
<dbReference type="InterPro" id="IPR003362">
    <property type="entry name" value="Bact_transf"/>
</dbReference>
<feature type="transmembrane region" description="Helical" evidence="9">
    <location>
        <begin position="32"/>
        <end position="55"/>
    </location>
</feature>
<evidence type="ECO:0000256" key="7">
    <source>
        <dbReference type="ARBA" id="ARBA00023136"/>
    </source>
</evidence>
<dbReference type="PANTHER" id="PTHR30576:SF4">
    <property type="entry name" value="UNDECAPRENYL-PHOSPHATE GALACTOSE PHOSPHOTRANSFERASE"/>
    <property type="match status" value="1"/>
</dbReference>
<keyword evidence="7 9" id="KW-0472">Membrane</keyword>
<reference evidence="11 12" key="1">
    <citation type="submission" date="2019-06" db="EMBL/GenBank/DDBJ databases">
        <title>Genome of new Rhodobacteraceae sp. SM1903.</title>
        <authorList>
            <person name="Ren X."/>
        </authorList>
    </citation>
    <scope>NUCLEOTIDE SEQUENCE [LARGE SCALE GENOMIC DNA]</scope>
    <source>
        <strain evidence="11 12">SM1903</strain>
    </source>
</reference>
<dbReference type="EMBL" id="VFFF01000001">
    <property type="protein sequence ID" value="TNY34140.1"/>
    <property type="molecule type" value="Genomic_DNA"/>
</dbReference>
<keyword evidence="5 9" id="KW-0812">Transmembrane</keyword>
<dbReference type="Pfam" id="PF02397">
    <property type="entry name" value="Bac_transf"/>
    <property type="match status" value="1"/>
</dbReference>
<evidence type="ECO:0000256" key="4">
    <source>
        <dbReference type="ARBA" id="ARBA00022679"/>
    </source>
</evidence>
<accession>A0A5C5GHS4</accession>
<dbReference type="OrthoDB" id="9808602at2"/>
<evidence type="ECO:0000313" key="11">
    <source>
        <dbReference type="EMBL" id="TNY34140.1"/>
    </source>
</evidence>
<keyword evidence="4 11" id="KW-0808">Transferase</keyword>
<evidence type="ECO:0000313" key="12">
    <source>
        <dbReference type="Proteomes" id="UP000314011"/>
    </source>
</evidence>
<evidence type="ECO:0000259" key="10">
    <source>
        <dbReference type="Pfam" id="PF02397"/>
    </source>
</evidence>
<dbReference type="RefSeq" id="WP_140195218.1">
    <property type="nucleotide sequence ID" value="NZ_CP065915.1"/>
</dbReference>
<evidence type="ECO:0000256" key="9">
    <source>
        <dbReference type="SAM" id="Phobius"/>
    </source>
</evidence>
<keyword evidence="12" id="KW-1185">Reference proteome</keyword>
<dbReference type="PANTHER" id="PTHR30576">
    <property type="entry name" value="COLANIC BIOSYNTHESIS UDP-GLUCOSE LIPID CARRIER TRANSFERASE"/>
    <property type="match status" value="1"/>
</dbReference>
<evidence type="ECO:0000256" key="8">
    <source>
        <dbReference type="ARBA" id="ARBA00023169"/>
    </source>
</evidence>
<evidence type="ECO:0000256" key="5">
    <source>
        <dbReference type="ARBA" id="ARBA00022692"/>
    </source>
</evidence>
<evidence type="ECO:0000256" key="1">
    <source>
        <dbReference type="ARBA" id="ARBA00004236"/>
    </source>
</evidence>
<dbReference type="GO" id="GO:0016780">
    <property type="term" value="F:phosphotransferase activity, for other substituted phosphate groups"/>
    <property type="evidence" value="ECO:0007669"/>
    <property type="project" value="TreeGrafter"/>
</dbReference>
<organism evidence="11 12">
    <name type="scientific">Pelagovum pacificum</name>
    <dbReference type="NCBI Taxonomy" id="2588711"/>
    <lineage>
        <taxon>Bacteria</taxon>
        <taxon>Pseudomonadati</taxon>
        <taxon>Pseudomonadota</taxon>
        <taxon>Alphaproteobacteria</taxon>
        <taxon>Rhodobacterales</taxon>
        <taxon>Paracoccaceae</taxon>
        <taxon>Pelagovum</taxon>
    </lineage>
</organism>
<comment type="subcellular location">
    <subcellularLocation>
        <location evidence="1">Cell membrane</location>
    </subcellularLocation>
</comment>
<keyword evidence="3" id="KW-1003">Cell membrane</keyword>
<proteinExistence type="inferred from homology"/>
<comment type="similarity">
    <text evidence="2">Belongs to the bacterial sugar transferase family.</text>
</comment>
<comment type="caution">
    <text evidence="11">The sequence shown here is derived from an EMBL/GenBank/DDBJ whole genome shotgun (WGS) entry which is preliminary data.</text>
</comment>
<gene>
    <name evidence="11" type="ORF">FHY64_13020</name>
</gene>
<keyword evidence="6 9" id="KW-1133">Transmembrane helix</keyword>
<sequence length="221" mass="24937">MQNRADPIPFILYEARPAGSVYRRVGKRCLDLVLVALSAPLSVPLILLLAAIVRLDGGPGFYRHRRVGRNGREFACCKIRTMVPNADAVLRRHLEDPALAEEWARSRKLRVDPRITRIGYWLRRSSLDELPQLFNVLRGDMSLVGPRPVVHEELARYGAARGAYLSVVPGLTGLWQVSGRNDLSYRDRIALDRLYAERLSFALDLRLIFRTVHAVVSGSGR</sequence>
<dbReference type="AlphaFoldDB" id="A0A5C5GHS4"/>
<dbReference type="Proteomes" id="UP000314011">
    <property type="component" value="Unassembled WGS sequence"/>
</dbReference>
<dbReference type="GO" id="GO:0000271">
    <property type="term" value="P:polysaccharide biosynthetic process"/>
    <property type="evidence" value="ECO:0007669"/>
    <property type="project" value="UniProtKB-KW"/>
</dbReference>
<keyword evidence="8" id="KW-0270">Exopolysaccharide synthesis</keyword>
<feature type="domain" description="Bacterial sugar transferase" evidence="10">
    <location>
        <begin position="27"/>
        <end position="216"/>
    </location>
</feature>
<name>A0A5C5GHS4_9RHOB</name>
<evidence type="ECO:0000256" key="6">
    <source>
        <dbReference type="ARBA" id="ARBA00022989"/>
    </source>
</evidence>
<evidence type="ECO:0000256" key="2">
    <source>
        <dbReference type="ARBA" id="ARBA00006464"/>
    </source>
</evidence>